<dbReference type="Pfam" id="PF01418">
    <property type="entry name" value="HTH_6"/>
    <property type="match status" value="1"/>
</dbReference>
<dbReference type="PROSITE" id="PS51071">
    <property type="entry name" value="HTH_RPIR"/>
    <property type="match status" value="1"/>
</dbReference>
<dbReference type="InterPro" id="IPR046348">
    <property type="entry name" value="SIS_dom_sf"/>
</dbReference>
<accession>Q9K9H2</accession>
<feature type="domain" description="HTH rpiR-type" evidence="4">
    <location>
        <begin position="9"/>
        <end position="85"/>
    </location>
</feature>
<dbReference type="CDD" id="cd05013">
    <property type="entry name" value="SIS_RpiR"/>
    <property type="match status" value="1"/>
</dbReference>
<dbReference type="InterPro" id="IPR047640">
    <property type="entry name" value="RpiR-like"/>
</dbReference>
<dbReference type="Proteomes" id="UP000001258">
    <property type="component" value="Chromosome"/>
</dbReference>
<dbReference type="GO" id="GO:0097367">
    <property type="term" value="F:carbohydrate derivative binding"/>
    <property type="evidence" value="ECO:0007669"/>
    <property type="project" value="InterPro"/>
</dbReference>
<sequence>MTPMSNEQQHCLPRIRASYSSFSEKEKQVADYILANPNKMIHSTINQVAEDLGVAEATVFRFCKRLGFQGYQAMKIALASEIVTPIQDIHETIQEDDDEKTVADKVFKSNIRTLEDTMQVLDVESFKRAVDYLLHARRIEFYGNGGSGVIALDAHHKFLRTGIPSAAYHDSHFQVMSASQLTKQDVAVFISHSGTNRDLLQALEVAKSHQVKTIGITTYGKTPLSKEVDIALYTVSQETEYRSEALASRLAQLSIIDALYVNVSIRRKDEMKSSLHNMRKAISLKRM</sequence>
<dbReference type="PROSITE" id="PS51464">
    <property type="entry name" value="SIS"/>
    <property type="match status" value="1"/>
</dbReference>
<evidence type="ECO:0000256" key="1">
    <source>
        <dbReference type="ARBA" id="ARBA00023015"/>
    </source>
</evidence>
<evidence type="ECO:0000313" key="7">
    <source>
        <dbReference type="Proteomes" id="UP000001258"/>
    </source>
</evidence>
<organism evidence="6 7">
    <name type="scientific">Halalkalibacterium halodurans (strain ATCC BAA-125 / DSM 18197 / FERM 7344 / JCM 9153 / C-125)</name>
    <name type="common">Bacillus halodurans</name>
    <dbReference type="NCBI Taxonomy" id="272558"/>
    <lineage>
        <taxon>Bacteria</taxon>
        <taxon>Bacillati</taxon>
        <taxon>Bacillota</taxon>
        <taxon>Bacilli</taxon>
        <taxon>Bacillales</taxon>
        <taxon>Bacillaceae</taxon>
        <taxon>Halalkalibacterium (ex Joshi et al. 2022)</taxon>
    </lineage>
</organism>
<dbReference type="STRING" id="272558.gene:10728573"/>
<dbReference type="eggNOG" id="COG1737">
    <property type="taxonomic scope" value="Bacteria"/>
</dbReference>
<evidence type="ECO:0000259" key="4">
    <source>
        <dbReference type="PROSITE" id="PS51071"/>
    </source>
</evidence>
<dbReference type="SUPFAM" id="SSF46689">
    <property type="entry name" value="Homeodomain-like"/>
    <property type="match status" value="1"/>
</dbReference>
<dbReference type="InterPro" id="IPR000281">
    <property type="entry name" value="HTH_RpiR"/>
</dbReference>
<dbReference type="InterPro" id="IPR009057">
    <property type="entry name" value="Homeodomain-like_sf"/>
</dbReference>
<keyword evidence="1" id="KW-0805">Transcription regulation</keyword>
<dbReference type="InterPro" id="IPR001347">
    <property type="entry name" value="SIS_dom"/>
</dbReference>
<reference evidence="6 7" key="1">
    <citation type="journal article" date="2000" name="Nucleic Acids Res.">
        <title>Complete genome sequence of the alkaliphilic bacterium Bacillus halodurans and genomic sequence comparison with Bacillus subtilis.</title>
        <authorList>
            <person name="Takami H."/>
            <person name="Nakasone K."/>
            <person name="Takaki Y."/>
            <person name="Maeno G."/>
            <person name="Sasaki R."/>
            <person name="Masui N."/>
            <person name="Fuji F."/>
            <person name="Hirama C."/>
            <person name="Nakamura Y."/>
            <person name="Ogasawara N."/>
            <person name="Kuhara S."/>
            <person name="Horikoshi K."/>
        </authorList>
    </citation>
    <scope>NUCLEOTIDE SEQUENCE [LARGE SCALE GENOMIC DNA]</scope>
    <source>
        <strain evidence="7">ATCC BAA-125 / DSM 18197 / FERM 7344 / JCM 9153 / C-125</strain>
    </source>
</reference>
<dbReference type="Gene3D" id="1.10.10.10">
    <property type="entry name" value="Winged helix-like DNA-binding domain superfamily/Winged helix DNA-binding domain"/>
    <property type="match status" value="1"/>
</dbReference>
<dbReference type="PIR" id="C83984">
    <property type="entry name" value="C83984"/>
</dbReference>
<dbReference type="InterPro" id="IPR035472">
    <property type="entry name" value="RpiR-like_SIS"/>
</dbReference>
<dbReference type="KEGG" id="bha:BH2675"/>
<evidence type="ECO:0000259" key="5">
    <source>
        <dbReference type="PROSITE" id="PS51464"/>
    </source>
</evidence>
<feature type="domain" description="SIS" evidence="5">
    <location>
        <begin position="129"/>
        <end position="269"/>
    </location>
</feature>
<dbReference type="GO" id="GO:1901135">
    <property type="term" value="P:carbohydrate derivative metabolic process"/>
    <property type="evidence" value="ECO:0007669"/>
    <property type="project" value="InterPro"/>
</dbReference>
<dbReference type="Gene3D" id="3.40.50.10490">
    <property type="entry name" value="Glucose-6-phosphate isomerase like protein, domain 1"/>
    <property type="match status" value="1"/>
</dbReference>
<keyword evidence="3" id="KW-0804">Transcription</keyword>
<dbReference type="PANTHER" id="PTHR30514">
    <property type="entry name" value="GLUCOKINASE"/>
    <property type="match status" value="1"/>
</dbReference>
<evidence type="ECO:0000256" key="2">
    <source>
        <dbReference type="ARBA" id="ARBA00023125"/>
    </source>
</evidence>
<dbReference type="GO" id="GO:0003700">
    <property type="term" value="F:DNA-binding transcription factor activity"/>
    <property type="evidence" value="ECO:0007669"/>
    <property type="project" value="InterPro"/>
</dbReference>
<dbReference type="PANTHER" id="PTHR30514:SF1">
    <property type="entry name" value="HTH-TYPE TRANSCRIPTIONAL REGULATOR HEXR-RELATED"/>
    <property type="match status" value="1"/>
</dbReference>
<gene>
    <name evidence="6" type="ordered locus">BH2675</name>
</gene>
<dbReference type="GO" id="GO:0003677">
    <property type="term" value="F:DNA binding"/>
    <property type="evidence" value="ECO:0007669"/>
    <property type="project" value="UniProtKB-KW"/>
</dbReference>
<name>Q9K9H2_HALH5</name>
<dbReference type="HOGENOM" id="CLU_055769_0_0_9"/>
<dbReference type="Pfam" id="PF01380">
    <property type="entry name" value="SIS"/>
    <property type="match status" value="1"/>
</dbReference>
<dbReference type="EMBL" id="BA000004">
    <property type="protein sequence ID" value="BAB06394.1"/>
    <property type="molecule type" value="Genomic_DNA"/>
</dbReference>
<dbReference type="AlphaFoldDB" id="Q9K9H2"/>
<proteinExistence type="predicted"/>
<keyword evidence="7" id="KW-1185">Reference proteome</keyword>
<evidence type="ECO:0000256" key="3">
    <source>
        <dbReference type="ARBA" id="ARBA00023163"/>
    </source>
</evidence>
<dbReference type="InterPro" id="IPR036388">
    <property type="entry name" value="WH-like_DNA-bd_sf"/>
</dbReference>
<evidence type="ECO:0000313" key="6">
    <source>
        <dbReference type="EMBL" id="BAB06394.1"/>
    </source>
</evidence>
<dbReference type="SUPFAM" id="SSF53697">
    <property type="entry name" value="SIS domain"/>
    <property type="match status" value="1"/>
</dbReference>
<keyword evidence="2" id="KW-0238">DNA-binding</keyword>
<protein>
    <submittedName>
        <fullName evidence="6">Transcriptional regulator (RpiR family)</fullName>
    </submittedName>
</protein>